<organism evidence="1 2">
    <name type="scientific">Panagrolaimus superbus</name>
    <dbReference type="NCBI Taxonomy" id="310955"/>
    <lineage>
        <taxon>Eukaryota</taxon>
        <taxon>Metazoa</taxon>
        <taxon>Ecdysozoa</taxon>
        <taxon>Nematoda</taxon>
        <taxon>Chromadorea</taxon>
        <taxon>Rhabditida</taxon>
        <taxon>Tylenchina</taxon>
        <taxon>Panagrolaimomorpha</taxon>
        <taxon>Panagrolaimoidea</taxon>
        <taxon>Panagrolaimidae</taxon>
        <taxon>Panagrolaimus</taxon>
    </lineage>
</organism>
<dbReference type="WBParaSite" id="PSU_v2.g17928.t1">
    <property type="protein sequence ID" value="PSU_v2.g17928.t1"/>
    <property type="gene ID" value="PSU_v2.g17928"/>
</dbReference>
<dbReference type="Proteomes" id="UP000887577">
    <property type="component" value="Unplaced"/>
</dbReference>
<sequence length="347" mass="40009">MDVHFDYGEKYVSFQKIDTLIEASVDAFVLAENYGIEWLKELIRKLNIPTFSFQSSNNQSWSRCCNNWFLSASSIGTSENSCCSSDLQHLPFKGLPFQYKEAITCKVSGCLLDEGKRAKIKIDNEETFIVTVSKLNEKNVSLKYFKNETEYDTVIEYEKIFSSNTHITMLNCTFEMPEILDIDEFNGTQTFNTHVTQNDIIICYFNETLIEKMCGNFWVGQNIIILDAHQSETLGTITRIFPNFNQIYAKVSDIVRTFSFNQLKQYNSQMFDRKICYDNIFISLKQMPLKAINIETFNRSLAMSKIFQIGQKINAEPLVDDNSNIKVATIIQLSKVFVKVKDDKSVN</sequence>
<reference evidence="2" key="1">
    <citation type="submission" date="2022-11" db="UniProtKB">
        <authorList>
            <consortium name="WormBaseParasite"/>
        </authorList>
    </citation>
    <scope>IDENTIFICATION</scope>
</reference>
<proteinExistence type="predicted"/>
<evidence type="ECO:0000313" key="2">
    <source>
        <dbReference type="WBParaSite" id="PSU_v2.g17928.t1"/>
    </source>
</evidence>
<evidence type="ECO:0000313" key="1">
    <source>
        <dbReference type="Proteomes" id="UP000887577"/>
    </source>
</evidence>
<name>A0A914YCG4_9BILA</name>
<dbReference type="AlphaFoldDB" id="A0A914YCG4"/>
<protein>
    <submittedName>
        <fullName evidence="2">Uncharacterized protein</fullName>
    </submittedName>
</protein>
<keyword evidence="1" id="KW-1185">Reference proteome</keyword>
<accession>A0A914YCG4</accession>